<evidence type="ECO:0000313" key="4">
    <source>
        <dbReference type="Proteomes" id="UP000887540"/>
    </source>
</evidence>
<keyword evidence="2" id="KW-1133">Transmembrane helix</keyword>
<dbReference type="PROSITE" id="PS00107">
    <property type="entry name" value="PROTEIN_KINASE_ATP"/>
    <property type="match status" value="1"/>
</dbReference>
<name>A0A914EET7_9BILA</name>
<dbReference type="AlphaFoldDB" id="A0A914EET7"/>
<feature type="domain" description="Protein kinase" evidence="3">
    <location>
        <begin position="104"/>
        <end position="172"/>
    </location>
</feature>
<dbReference type="GO" id="GO:0004672">
    <property type="term" value="F:protein kinase activity"/>
    <property type="evidence" value="ECO:0007669"/>
    <property type="project" value="InterPro"/>
</dbReference>
<sequence>MGDLLVCTVAIINCIYVLIEDDVNPDIVQAIDSFFSASYWATMVSRNMNMKRCIHLMIVSWIIFAFIAVFFLSFIALVKIYFLRLWSRSTIETYLVTNELILDMDLKHTLGEGEFGTVYAGKYVLTELHNKKLPVAIKVINKRKETHTSIEKKVCENFWVMGIDWKDRQIVV</sequence>
<dbReference type="PROSITE" id="PS50011">
    <property type="entry name" value="PROTEIN_KINASE_DOM"/>
    <property type="match status" value="1"/>
</dbReference>
<feature type="binding site" evidence="1">
    <location>
        <position position="138"/>
    </location>
    <ligand>
        <name>ATP</name>
        <dbReference type="ChEBI" id="CHEBI:30616"/>
    </ligand>
</feature>
<dbReference type="Proteomes" id="UP000887540">
    <property type="component" value="Unplaced"/>
</dbReference>
<accession>A0A914EET7</accession>
<reference evidence="5" key="1">
    <citation type="submission" date="2022-11" db="UniProtKB">
        <authorList>
            <consortium name="WormBaseParasite"/>
        </authorList>
    </citation>
    <scope>IDENTIFICATION</scope>
</reference>
<protein>
    <submittedName>
        <fullName evidence="5">Protein kinase domain-containing protein</fullName>
    </submittedName>
</protein>
<dbReference type="InterPro" id="IPR000719">
    <property type="entry name" value="Prot_kinase_dom"/>
</dbReference>
<dbReference type="Pfam" id="PF07714">
    <property type="entry name" value="PK_Tyr_Ser-Thr"/>
    <property type="match status" value="1"/>
</dbReference>
<dbReference type="GO" id="GO:0005524">
    <property type="term" value="F:ATP binding"/>
    <property type="evidence" value="ECO:0007669"/>
    <property type="project" value="UniProtKB-UniRule"/>
</dbReference>
<evidence type="ECO:0000313" key="5">
    <source>
        <dbReference type="WBParaSite" id="ACRNAN_scaffold735.g8635.t1"/>
    </source>
</evidence>
<dbReference type="Gene3D" id="3.30.200.20">
    <property type="entry name" value="Phosphorylase Kinase, domain 1"/>
    <property type="match status" value="1"/>
</dbReference>
<keyword evidence="4" id="KW-1185">Reference proteome</keyword>
<dbReference type="SUPFAM" id="SSF56112">
    <property type="entry name" value="Protein kinase-like (PK-like)"/>
    <property type="match status" value="1"/>
</dbReference>
<dbReference type="InterPro" id="IPR001245">
    <property type="entry name" value="Ser-Thr/Tyr_kinase_cat_dom"/>
</dbReference>
<organism evidence="4 5">
    <name type="scientific">Acrobeloides nanus</name>
    <dbReference type="NCBI Taxonomy" id="290746"/>
    <lineage>
        <taxon>Eukaryota</taxon>
        <taxon>Metazoa</taxon>
        <taxon>Ecdysozoa</taxon>
        <taxon>Nematoda</taxon>
        <taxon>Chromadorea</taxon>
        <taxon>Rhabditida</taxon>
        <taxon>Tylenchina</taxon>
        <taxon>Cephalobomorpha</taxon>
        <taxon>Cephaloboidea</taxon>
        <taxon>Cephalobidae</taxon>
        <taxon>Acrobeloides</taxon>
    </lineage>
</organism>
<evidence type="ECO:0000256" key="1">
    <source>
        <dbReference type="PROSITE-ProRule" id="PRU10141"/>
    </source>
</evidence>
<dbReference type="InterPro" id="IPR017441">
    <property type="entry name" value="Protein_kinase_ATP_BS"/>
</dbReference>
<keyword evidence="1" id="KW-0067">ATP-binding</keyword>
<evidence type="ECO:0000256" key="2">
    <source>
        <dbReference type="SAM" id="Phobius"/>
    </source>
</evidence>
<dbReference type="WBParaSite" id="ACRNAN_scaffold735.g8635.t1">
    <property type="protein sequence ID" value="ACRNAN_scaffold735.g8635.t1"/>
    <property type="gene ID" value="ACRNAN_scaffold735.g8635"/>
</dbReference>
<keyword evidence="2" id="KW-0472">Membrane</keyword>
<proteinExistence type="predicted"/>
<keyword evidence="1" id="KW-0547">Nucleotide-binding</keyword>
<feature type="transmembrane region" description="Helical" evidence="2">
    <location>
        <begin position="54"/>
        <end position="78"/>
    </location>
</feature>
<keyword evidence="2" id="KW-0812">Transmembrane</keyword>
<evidence type="ECO:0000259" key="3">
    <source>
        <dbReference type="PROSITE" id="PS50011"/>
    </source>
</evidence>
<dbReference type="InterPro" id="IPR011009">
    <property type="entry name" value="Kinase-like_dom_sf"/>
</dbReference>